<dbReference type="PROSITE" id="PS51778">
    <property type="entry name" value="VAST"/>
    <property type="match status" value="1"/>
</dbReference>
<keyword evidence="5" id="KW-1185">Reference proteome</keyword>
<dbReference type="Pfam" id="PF16016">
    <property type="entry name" value="VASt"/>
    <property type="match status" value="1"/>
</dbReference>
<dbReference type="PANTHER" id="PTHR23319">
    <property type="entry name" value="GRAM DOMAIN CONTAINING 1B, ISOFORM E"/>
    <property type="match status" value="1"/>
</dbReference>
<evidence type="ECO:0000256" key="2">
    <source>
        <dbReference type="ARBA" id="ARBA00023136"/>
    </source>
</evidence>
<dbReference type="GO" id="GO:0005886">
    <property type="term" value="C:plasma membrane"/>
    <property type="evidence" value="ECO:0007669"/>
    <property type="project" value="TreeGrafter"/>
</dbReference>
<dbReference type="AlphaFoldDB" id="A0A183CUX2"/>
<evidence type="ECO:0000313" key="4">
    <source>
        <dbReference type="EMBL" id="VDK27712.1"/>
    </source>
</evidence>
<evidence type="ECO:0000259" key="3">
    <source>
        <dbReference type="PROSITE" id="PS51778"/>
    </source>
</evidence>
<dbReference type="GO" id="GO:0005789">
    <property type="term" value="C:endoplasmic reticulum membrane"/>
    <property type="evidence" value="ECO:0007669"/>
    <property type="project" value="TreeGrafter"/>
</dbReference>
<feature type="domain" description="VASt" evidence="3">
    <location>
        <begin position="43"/>
        <end position="215"/>
    </location>
</feature>
<dbReference type="GO" id="GO:0032366">
    <property type="term" value="P:intracellular sterol transport"/>
    <property type="evidence" value="ECO:0007669"/>
    <property type="project" value="TreeGrafter"/>
</dbReference>
<reference evidence="6" key="1">
    <citation type="submission" date="2016-06" db="UniProtKB">
        <authorList>
            <consortium name="WormBaseParasite"/>
        </authorList>
    </citation>
    <scope>IDENTIFICATION</scope>
</reference>
<dbReference type="OrthoDB" id="2162691at2759"/>
<dbReference type="InterPro" id="IPR051482">
    <property type="entry name" value="Cholesterol_transport"/>
</dbReference>
<dbReference type="WBParaSite" id="GPUH_0000026201-mRNA-1">
    <property type="protein sequence ID" value="GPUH_0000026201-mRNA-1"/>
    <property type="gene ID" value="GPUH_0000026201"/>
</dbReference>
<dbReference type="GO" id="GO:0032934">
    <property type="term" value="F:sterol binding"/>
    <property type="evidence" value="ECO:0007669"/>
    <property type="project" value="TreeGrafter"/>
</dbReference>
<name>A0A183CUX2_9BILA</name>
<dbReference type="Proteomes" id="UP000271098">
    <property type="component" value="Unassembled WGS sequence"/>
</dbReference>
<sequence>MNLNLWSRTYVGTLQFSRQNFHGVFKFSENLDGKAPCPCGSHVGRVLLDEVYPLTTEQLFEILFSETPWYHNLEETVKKTEYASTPWVTERPTITSRTVTYTMSLNNAIGPRSTYVTEKQVHFTLTSFHHDGFCVAKEIQNAGIPCADSFIVQCTYCVIRAGNGHSRLLIHGAMVNKKSMWGIVKGIIEKSTYGGLESHYLVLEETLKLLCGNQLLPDDGQAAAAASSSEKKPSLVADLVPSKLLHGYGNIDISSLPAKILKISHRKK</sequence>
<dbReference type="InterPro" id="IPR031968">
    <property type="entry name" value="VASt"/>
</dbReference>
<dbReference type="GO" id="GO:0140268">
    <property type="term" value="C:endoplasmic reticulum-plasma membrane contact site"/>
    <property type="evidence" value="ECO:0007669"/>
    <property type="project" value="TreeGrafter"/>
</dbReference>
<evidence type="ECO:0000256" key="1">
    <source>
        <dbReference type="ARBA" id="ARBA00004370"/>
    </source>
</evidence>
<protein>
    <submittedName>
        <fullName evidence="6">VASt domain-containing protein</fullName>
    </submittedName>
</protein>
<gene>
    <name evidence="4" type="ORF">GPUH_LOCUS263</name>
</gene>
<dbReference type="GO" id="GO:0120015">
    <property type="term" value="F:sterol transfer activity"/>
    <property type="evidence" value="ECO:0007669"/>
    <property type="project" value="TreeGrafter"/>
</dbReference>
<evidence type="ECO:0000313" key="5">
    <source>
        <dbReference type="Proteomes" id="UP000271098"/>
    </source>
</evidence>
<keyword evidence="2" id="KW-0472">Membrane</keyword>
<accession>A0A183CUX2</accession>
<proteinExistence type="predicted"/>
<evidence type="ECO:0000313" key="6">
    <source>
        <dbReference type="WBParaSite" id="GPUH_0000026201-mRNA-1"/>
    </source>
</evidence>
<organism evidence="6">
    <name type="scientific">Gongylonema pulchrum</name>
    <dbReference type="NCBI Taxonomy" id="637853"/>
    <lineage>
        <taxon>Eukaryota</taxon>
        <taxon>Metazoa</taxon>
        <taxon>Ecdysozoa</taxon>
        <taxon>Nematoda</taxon>
        <taxon>Chromadorea</taxon>
        <taxon>Rhabditida</taxon>
        <taxon>Spirurina</taxon>
        <taxon>Spiruromorpha</taxon>
        <taxon>Spiruroidea</taxon>
        <taxon>Gongylonematidae</taxon>
        <taxon>Gongylonema</taxon>
    </lineage>
</organism>
<dbReference type="EMBL" id="UYRT01000202">
    <property type="protein sequence ID" value="VDK27712.1"/>
    <property type="molecule type" value="Genomic_DNA"/>
</dbReference>
<dbReference type="PANTHER" id="PTHR23319:SF4">
    <property type="entry name" value="GRAM DOMAIN CONTAINING 1B, ISOFORM E"/>
    <property type="match status" value="1"/>
</dbReference>
<reference evidence="4 5" key="2">
    <citation type="submission" date="2018-11" db="EMBL/GenBank/DDBJ databases">
        <authorList>
            <consortium name="Pathogen Informatics"/>
        </authorList>
    </citation>
    <scope>NUCLEOTIDE SEQUENCE [LARGE SCALE GENOMIC DNA]</scope>
</reference>
<comment type="subcellular location">
    <subcellularLocation>
        <location evidence="1">Membrane</location>
    </subcellularLocation>
</comment>